<dbReference type="OrthoDB" id="9802846at2"/>
<accession>A0A4R6SFH3</accession>
<feature type="domain" description="IraD/Gp25-like" evidence="1">
    <location>
        <begin position="28"/>
        <end position="116"/>
    </location>
</feature>
<dbReference type="Proteomes" id="UP000295444">
    <property type="component" value="Unassembled WGS sequence"/>
</dbReference>
<dbReference type="Pfam" id="PF04965">
    <property type="entry name" value="GPW_gp25"/>
    <property type="match status" value="1"/>
</dbReference>
<dbReference type="SUPFAM" id="SSF160719">
    <property type="entry name" value="gpW/gp25-like"/>
    <property type="match status" value="1"/>
</dbReference>
<dbReference type="EMBL" id="SNXZ01000002">
    <property type="protein sequence ID" value="TDQ00762.1"/>
    <property type="molecule type" value="Genomic_DNA"/>
</dbReference>
<organism evidence="2 3">
    <name type="scientific">Labedaea rhizosphaerae</name>
    <dbReference type="NCBI Taxonomy" id="598644"/>
    <lineage>
        <taxon>Bacteria</taxon>
        <taxon>Bacillati</taxon>
        <taxon>Actinomycetota</taxon>
        <taxon>Actinomycetes</taxon>
        <taxon>Pseudonocardiales</taxon>
        <taxon>Pseudonocardiaceae</taxon>
        <taxon>Labedaea</taxon>
    </lineage>
</organism>
<proteinExistence type="predicted"/>
<name>A0A4R6SFH3_LABRH</name>
<gene>
    <name evidence="2" type="ORF">EV186_102628</name>
</gene>
<dbReference type="RefSeq" id="WP_133849430.1">
    <property type="nucleotide sequence ID" value="NZ_SNXZ01000002.1"/>
</dbReference>
<sequence>MTNPDLIGSGWAFPGQITPGGSVRLVTGAEEIDAALRMILSTAPGERLMRPDFGCAMWEQVFAPVDANTLGLIEQSVRDAITRWEPRVEATTVQALAAGDGARVDIEIAYRVVATNDYRNLVYPFYVIPHEEPAP</sequence>
<comment type="caution">
    <text evidence="2">The sequence shown here is derived from an EMBL/GenBank/DDBJ whole genome shotgun (WGS) entry which is preliminary data.</text>
</comment>
<evidence type="ECO:0000313" key="2">
    <source>
        <dbReference type="EMBL" id="TDQ00762.1"/>
    </source>
</evidence>
<keyword evidence="3" id="KW-1185">Reference proteome</keyword>
<evidence type="ECO:0000259" key="1">
    <source>
        <dbReference type="Pfam" id="PF04965"/>
    </source>
</evidence>
<protein>
    <recommendedName>
        <fullName evidence="1">IraD/Gp25-like domain-containing protein</fullName>
    </recommendedName>
</protein>
<reference evidence="2 3" key="1">
    <citation type="submission" date="2019-03" db="EMBL/GenBank/DDBJ databases">
        <title>Genomic Encyclopedia of Type Strains, Phase IV (KMG-IV): sequencing the most valuable type-strain genomes for metagenomic binning, comparative biology and taxonomic classification.</title>
        <authorList>
            <person name="Goeker M."/>
        </authorList>
    </citation>
    <scope>NUCLEOTIDE SEQUENCE [LARGE SCALE GENOMIC DNA]</scope>
    <source>
        <strain evidence="2 3">DSM 45361</strain>
    </source>
</reference>
<dbReference type="AlphaFoldDB" id="A0A4R6SFH3"/>
<dbReference type="Gene3D" id="3.10.450.40">
    <property type="match status" value="1"/>
</dbReference>
<dbReference type="InterPro" id="IPR007048">
    <property type="entry name" value="IraD/Gp25-like"/>
</dbReference>
<evidence type="ECO:0000313" key="3">
    <source>
        <dbReference type="Proteomes" id="UP000295444"/>
    </source>
</evidence>